<evidence type="ECO:0000256" key="2">
    <source>
        <dbReference type="ARBA" id="ARBA00022692"/>
    </source>
</evidence>
<dbReference type="InterPro" id="IPR005829">
    <property type="entry name" value="Sugar_transporter_CS"/>
</dbReference>
<dbReference type="Gene3D" id="1.20.1250.20">
    <property type="entry name" value="MFS general substrate transporter like domains"/>
    <property type="match status" value="1"/>
</dbReference>
<feature type="transmembrane region" description="Helical" evidence="5">
    <location>
        <begin position="121"/>
        <end position="139"/>
    </location>
</feature>
<dbReference type="CDD" id="cd17321">
    <property type="entry name" value="MFS_MMR_MDR_like"/>
    <property type="match status" value="1"/>
</dbReference>
<feature type="transmembrane region" description="Helical" evidence="5">
    <location>
        <begin position="342"/>
        <end position="363"/>
    </location>
</feature>
<feature type="transmembrane region" description="Helical" evidence="5">
    <location>
        <begin position="178"/>
        <end position="199"/>
    </location>
</feature>
<keyword evidence="4 5" id="KW-0472">Membrane</keyword>
<evidence type="ECO:0000256" key="5">
    <source>
        <dbReference type="SAM" id="Phobius"/>
    </source>
</evidence>
<dbReference type="Proteomes" id="UP001262410">
    <property type="component" value="Unassembled WGS sequence"/>
</dbReference>
<dbReference type="Pfam" id="PF07690">
    <property type="entry name" value="MFS_1"/>
    <property type="match status" value="1"/>
</dbReference>
<dbReference type="InterPro" id="IPR020846">
    <property type="entry name" value="MFS_dom"/>
</dbReference>
<feature type="transmembrane region" description="Helical" evidence="5">
    <location>
        <begin position="64"/>
        <end position="84"/>
    </location>
</feature>
<feature type="transmembrane region" description="Helical" evidence="5">
    <location>
        <begin position="375"/>
        <end position="398"/>
    </location>
</feature>
<feature type="domain" description="Major facilitator superfamily (MFS) profile" evidence="6">
    <location>
        <begin position="24"/>
        <end position="510"/>
    </location>
</feature>
<feature type="transmembrane region" description="Helical" evidence="5">
    <location>
        <begin position="279"/>
        <end position="302"/>
    </location>
</feature>
<name>A0ABU1K0V1_9PROT</name>
<dbReference type="PROSITE" id="PS00216">
    <property type="entry name" value="SUGAR_TRANSPORT_1"/>
    <property type="match status" value="1"/>
</dbReference>
<evidence type="ECO:0000313" key="8">
    <source>
        <dbReference type="Proteomes" id="UP001262410"/>
    </source>
</evidence>
<evidence type="ECO:0000256" key="3">
    <source>
        <dbReference type="ARBA" id="ARBA00022989"/>
    </source>
</evidence>
<dbReference type="InterPro" id="IPR036259">
    <property type="entry name" value="MFS_trans_sf"/>
</dbReference>
<feature type="transmembrane region" description="Helical" evidence="5">
    <location>
        <begin position="239"/>
        <end position="258"/>
    </location>
</feature>
<comment type="subcellular location">
    <subcellularLocation>
        <location evidence="1">Membrane</location>
        <topology evidence="1">Multi-pass membrane protein</topology>
    </subcellularLocation>
</comment>
<dbReference type="Gene3D" id="1.20.1720.10">
    <property type="entry name" value="Multidrug resistance protein D"/>
    <property type="match status" value="1"/>
</dbReference>
<dbReference type="PRINTS" id="PR01036">
    <property type="entry name" value="TCRTETB"/>
</dbReference>
<keyword evidence="2 5" id="KW-0812">Transmembrane</keyword>
<evidence type="ECO:0000259" key="6">
    <source>
        <dbReference type="PROSITE" id="PS50850"/>
    </source>
</evidence>
<feature type="transmembrane region" description="Helical" evidence="5">
    <location>
        <begin position="211"/>
        <end position="233"/>
    </location>
</feature>
<evidence type="ECO:0000256" key="1">
    <source>
        <dbReference type="ARBA" id="ARBA00004141"/>
    </source>
</evidence>
<dbReference type="PANTHER" id="PTHR42718:SF49">
    <property type="entry name" value="EXPORT PROTEIN"/>
    <property type="match status" value="1"/>
</dbReference>
<keyword evidence="8" id="KW-1185">Reference proteome</keyword>
<dbReference type="PANTHER" id="PTHR42718">
    <property type="entry name" value="MAJOR FACILITATOR SUPERFAMILY MULTIDRUG TRANSPORTER MFSC"/>
    <property type="match status" value="1"/>
</dbReference>
<feature type="transmembrane region" description="Helical" evidence="5">
    <location>
        <begin position="151"/>
        <end position="172"/>
    </location>
</feature>
<dbReference type="EMBL" id="JAVDPW010000016">
    <property type="protein sequence ID" value="MDR6294147.1"/>
    <property type="molecule type" value="Genomic_DNA"/>
</dbReference>
<proteinExistence type="predicted"/>
<feature type="transmembrane region" description="Helical" evidence="5">
    <location>
        <begin position="91"/>
        <end position="109"/>
    </location>
</feature>
<protein>
    <submittedName>
        <fullName evidence="7">MFS family permease</fullName>
    </submittedName>
</protein>
<feature type="transmembrane region" description="Helical" evidence="5">
    <location>
        <begin position="483"/>
        <end position="506"/>
    </location>
</feature>
<dbReference type="PROSITE" id="PS50850">
    <property type="entry name" value="MFS"/>
    <property type="match status" value="1"/>
</dbReference>
<organism evidence="7 8">
    <name type="scientific">Inquilinus ginsengisoli</name>
    <dbReference type="NCBI Taxonomy" id="363840"/>
    <lineage>
        <taxon>Bacteria</taxon>
        <taxon>Pseudomonadati</taxon>
        <taxon>Pseudomonadota</taxon>
        <taxon>Alphaproteobacteria</taxon>
        <taxon>Rhodospirillales</taxon>
        <taxon>Rhodospirillaceae</taxon>
        <taxon>Inquilinus</taxon>
    </lineage>
</organism>
<keyword evidence="3 5" id="KW-1133">Transmembrane helix</keyword>
<comment type="caution">
    <text evidence="7">The sequence shown here is derived from an EMBL/GenBank/DDBJ whole genome shotgun (WGS) entry which is preliminary data.</text>
</comment>
<feature type="transmembrane region" description="Helical" evidence="5">
    <location>
        <begin position="419"/>
        <end position="437"/>
    </location>
</feature>
<reference evidence="7 8" key="1">
    <citation type="submission" date="2023-07" db="EMBL/GenBank/DDBJ databases">
        <title>Sorghum-associated microbial communities from plants grown in Nebraska, USA.</title>
        <authorList>
            <person name="Schachtman D."/>
        </authorList>
    </citation>
    <scope>NUCLEOTIDE SEQUENCE [LARGE SCALE GENOMIC DNA]</scope>
    <source>
        <strain evidence="7 8">584</strain>
    </source>
</reference>
<dbReference type="RefSeq" id="WP_309801575.1">
    <property type="nucleotide sequence ID" value="NZ_JAVDPW010000016.1"/>
</dbReference>
<accession>A0ABU1K0V1</accession>
<evidence type="ECO:0000313" key="7">
    <source>
        <dbReference type="EMBL" id="MDR6294147.1"/>
    </source>
</evidence>
<evidence type="ECO:0000256" key="4">
    <source>
        <dbReference type="ARBA" id="ARBA00023136"/>
    </source>
</evidence>
<dbReference type="InterPro" id="IPR011701">
    <property type="entry name" value="MFS"/>
</dbReference>
<dbReference type="SUPFAM" id="SSF103473">
    <property type="entry name" value="MFS general substrate transporter"/>
    <property type="match status" value="1"/>
</dbReference>
<feature type="transmembrane region" description="Helical" evidence="5">
    <location>
        <begin position="314"/>
        <end position="335"/>
    </location>
</feature>
<gene>
    <name evidence="7" type="ORF">E9232_006701</name>
</gene>
<sequence length="522" mass="53280">MPRNPDSAAAPSASSAGHGRMEKLLVLAAVCLSLLALPFNFTGPAVAMPAIARSLGGDPIALNWITNAFMLCFGSSLMIAGALADGYGRKRLFLIGQAVFLLASLALTVVHDLLVLDLLRALQGGAGAGAFSAGLAALAQEFDGQARTRAFSLIGTTFGIGLAFGPLLSGLLVETVGWQAIFLGTAVLSAIAFGFGWRFMRESRDPGAAGLDWPGAASFTTALSLLTYAVLLAPEEGWGSAWVVGLLAGTVALAALFIRIETRAARPMLDLTLFRFPRFVGVQLLAAAPAYSFVVLLILLPLRFVGIEGWGGVGAGWMMMALCGPMLVVPMLAALLTRWFSAGVLCGAGLLVTAAGLVLLSQVPPGMAAAAMVPPLLVIGLGISLPWGLMDALAVSVVPKERAGMAAGIFSTTRVAGEGIALAVVGAILAGFVRTGLATVSGPVDPATLTLAAQRLAMGDLAQAAATLPQAGPALLVQAYGDAFHGLLFVLAAITVVSAVVVFGFLSRTVPVAEPELVPAAE</sequence>